<reference evidence="8" key="1">
    <citation type="submission" date="2022-09" db="EMBL/GenBank/DDBJ databases">
        <title>Comparative genomics and taxonomic characterization of three novel marine species of genus Reichenbachiella exhibiting antioxidant and polysaccharide degradation activities.</title>
        <authorList>
            <person name="Muhammad N."/>
            <person name="Lee Y.-J."/>
            <person name="Ko J."/>
            <person name="Kim S.-G."/>
        </authorList>
    </citation>
    <scope>NUCLEOTIDE SEQUENCE</scope>
    <source>
        <strain evidence="8">BKB1-1</strain>
    </source>
</reference>
<dbReference type="PRINTS" id="PR00606">
    <property type="entry name" value="CYTCHROMECID"/>
</dbReference>
<dbReference type="InterPro" id="IPR002324">
    <property type="entry name" value="Cyt_c_ID"/>
</dbReference>
<feature type="domain" description="Cytochrome c" evidence="7">
    <location>
        <begin position="46"/>
        <end position="128"/>
    </location>
</feature>
<keyword evidence="5 6" id="KW-0408">Iron</keyword>
<dbReference type="InterPro" id="IPR009056">
    <property type="entry name" value="Cyt_c-like_dom"/>
</dbReference>
<dbReference type="SUPFAM" id="SSF46626">
    <property type="entry name" value="Cytochrome c"/>
    <property type="match status" value="1"/>
</dbReference>
<dbReference type="RefSeq" id="WP_262310192.1">
    <property type="nucleotide sequence ID" value="NZ_CP106679.1"/>
</dbReference>
<dbReference type="InterPro" id="IPR036909">
    <property type="entry name" value="Cyt_c-like_dom_sf"/>
</dbReference>
<name>A0ABY6CQH5_9BACT</name>
<dbReference type="Proteomes" id="UP001065174">
    <property type="component" value="Chromosome"/>
</dbReference>
<keyword evidence="9" id="KW-1185">Reference proteome</keyword>
<organism evidence="8 9">
    <name type="scientific">Reichenbachiella agarivorans</name>
    <dbReference type="NCBI Taxonomy" id="2979464"/>
    <lineage>
        <taxon>Bacteria</taxon>
        <taxon>Pseudomonadati</taxon>
        <taxon>Bacteroidota</taxon>
        <taxon>Cytophagia</taxon>
        <taxon>Cytophagales</taxon>
        <taxon>Reichenbachiellaceae</taxon>
        <taxon>Reichenbachiella</taxon>
    </lineage>
</organism>
<dbReference type="Pfam" id="PF00034">
    <property type="entry name" value="Cytochrom_C"/>
    <property type="match status" value="1"/>
</dbReference>
<evidence type="ECO:0000256" key="2">
    <source>
        <dbReference type="ARBA" id="ARBA00022617"/>
    </source>
</evidence>
<protein>
    <submittedName>
        <fullName evidence="8">Cytochrome c</fullName>
    </submittedName>
</protein>
<proteinExistence type="predicted"/>
<evidence type="ECO:0000256" key="4">
    <source>
        <dbReference type="ARBA" id="ARBA00022982"/>
    </source>
</evidence>
<evidence type="ECO:0000256" key="6">
    <source>
        <dbReference type="PROSITE-ProRule" id="PRU00433"/>
    </source>
</evidence>
<evidence type="ECO:0000256" key="5">
    <source>
        <dbReference type="ARBA" id="ARBA00023004"/>
    </source>
</evidence>
<dbReference type="PROSITE" id="PS51257">
    <property type="entry name" value="PROKAR_LIPOPROTEIN"/>
    <property type="match status" value="1"/>
</dbReference>
<dbReference type="PROSITE" id="PS51007">
    <property type="entry name" value="CYTC"/>
    <property type="match status" value="1"/>
</dbReference>
<evidence type="ECO:0000313" key="8">
    <source>
        <dbReference type="EMBL" id="UXP32757.1"/>
    </source>
</evidence>
<accession>A0ABY6CQH5</accession>
<evidence type="ECO:0000313" key="9">
    <source>
        <dbReference type="Proteomes" id="UP001065174"/>
    </source>
</evidence>
<keyword evidence="2 6" id="KW-0349">Heme</keyword>
<keyword evidence="3 6" id="KW-0479">Metal-binding</keyword>
<dbReference type="EMBL" id="CP106679">
    <property type="protein sequence ID" value="UXP32757.1"/>
    <property type="molecule type" value="Genomic_DNA"/>
</dbReference>
<keyword evidence="4" id="KW-0249">Electron transport</keyword>
<evidence type="ECO:0000259" key="7">
    <source>
        <dbReference type="PROSITE" id="PS51007"/>
    </source>
</evidence>
<keyword evidence="1" id="KW-0813">Transport</keyword>
<evidence type="ECO:0000256" key="3">
    <source>
        <dbReference type="ARBA" id="ARBA00022723"/>
    </source>
</evidence>
<sequence>MKKLLFCMPIVALIACGNTKENSSAQAASSTETTNQTTEKAGVVLSDQDIDKLLRKGTCSVCHKTDKRLIGPPFQEIAARNYSTERLVELIKNPEPANWPDYTAPMAPITHLQDKELIAIANWINSLK</sequence>
<gene>
    <name evidence="8" type="ORF">N6H18_02115</name>
</gene>
<evidence type="ECO:0000256" key="1">
    <source>
        <dbReference type="ARBA" id="ARBA00022448"/>
    </source>
</evidence>
<dbReference type="Gene3D" id="1.10.760.10">
    <property type="entry name" value="Cytochrome c-like domain"/>
    <property type="match status" value="1"/>
</dbReference>